<dbReference type="RefSeq" id="XP_005702376.1">
    <property type="nucleotide sequence ID" value="XM_005702319.1"/>
</dbReference>
<evidence type="ECO:0000313" key="2">
    <source>
        <dbReference type="EMBL" id="EME25856.1"/>
    </source>
</evidence>
<keyword evidence="3" id="KW-1185">Reference proteome</keyword>
<dbReference type="Proteomes" id="UP000030680">
    <property type="component" value="Unassembled WGS sequence"/>
</dbReference>
<feature type="domain" description="USP" evidence="1">
    <location>
        <begin position="1"/>
        <end position="197"/>
    </location>
</feature>
<dbReference type="OMA" id="LWHEMQD"/>
<evidence type="ECO:0000259" key="1">
    <source>
        <dbReference type="PROSITE" id="PS50235"/>
    </source>
</evidence>
<reference evidence="3" key="1">
    <citation type="journal article" date="2013" name="Science">
        <title>Gene transfer from bacteria and archaea facilitated evolution of an extremophilic eukaryote.</title>
        <authorList>
            <person name="Schonknecht G."/>
            <person name="Chen W.H."/>
            <person name="Ternes C.M."/>
            <person name="Barbier G.G."/>
            <person name="Shrestha R.P."/>
            <person name="Stanke M."/>
            <person name="Brautigam A."/>
            <person name="Baker B.J."/>
            <person name="Banfield J.F."/>
            <person name="Garavito R.M."/>
            <person name="Carr K."/>
            <person name="Wilkerson C."/>
            <person name="Rensing S.A."/>
            <person name="Gagneul D."/>
            <person name="Dickenson N.E."/>
            <person name="Oesterhelt C."/>
            <person name="Lercher M.J."/>
            <person name="Weber A.P."/>
        </authorList>
    </citation>
    <scope>NUCLEOTIDE SEQUENCE [LARGE SCALE GENOMIC DNA]</scope>
    <source>
        <strain evidence="3">074W</strain>
    </source>
</reference>
<organism evidence="2 3">
    <name type="scientific">Galdieria sulphuraria</name>
    <name type="common">Red alga</name>
    <dbReference type="NCBI Taxonomy" id="130081"/>
    <lineage>
        <taxon>Eukaryota</taxon>
        <taxon>Rhodophyta</taxon>
        <taxon>Bangiophyceae</taxon>
        <taxon>Galdieriales</taxon>
        <taxon>Galdieriaceae</taxon>
        <taxon>Galdieria</taxon>
    </lineage>
</organism>
<dbReference type="GO" id="GO:0004843">
    <property type="term" value="F:cysteine-type deubiquitinase activity"/>
    <property type="evidence" value="ECO:0007669"/>
    <property type="project" value="InterPro"/>
</dbReference>
<dbReference type="GeneID" id="17084849"/>
<sequence>MIDLSRILWASSRDDFIRADIIKKDHKSSQFLFLSLELPPMPLFKDSLERNMIPQVSLSSLLSRFVQQELHHDVQTGHFYRYRLRRLPYCLILVMKRFAKSNFVWEKNISIVHFPIRDLDMTEYLSMSCPGIESNGVVYDLTAVVIHDGKPKGGTYRCYIRHKASDSWFEIQDLQVKEAIPQLVSLSEAYILFYEKK</sequence>
<dbReference type="InterPro" id="IPR001394">
    <property type="entry name" value="Peptidase_C19_UCH"/>
</dbReference>
<dbReference type="KEGG" id="gsl:Gasu_64820"/>
<gene>
    <name evidence="2" type="ORF">Gasu_64820</name>
</gene>
<dbReference type="InterPro" id="IPR038765">
    <property type="entry name" value="Papain-like_cys_pep_sf"/>
</dbReference>
<dbReference type="GO" id="GO:0016579">
    <property type="term" value="P:protein deubiquitination"/>
    <property type="evidence" value="ECO:0007669"/>
    <property type="project" value="InterPro"/>
</dbReference>
<proteinExistence type="predicted"/>
<dbReference type="InterPro" id="IPR028889">
    <property type="entry name" value="USP"/>
</dbReference>
<evidence type="ECO:0000313" key="3">
    <source>
        <dbReference type="Proteomes" id="UP000030680"/>
    </source>
</evidence>
<dbReference type="STRING" id="130081.M2VRY9"/>
<protein>
    <submittedName>
        <fullName evidence="2">Ubiquitin thiolesterase/ zinc ion binding protein</fullName>
    </submittedName>
</protein>
<accession>M2VRY9</accession>
<dbReference type="Gene3D" id="3.90.70.10">
    <property type="entry name" value="Cysteine proteinases"/>
    <property type="match status" value="1"/>
</dbReference>
<name>M2VRY9_GALSU</name>
<dbReference type="Gramene" id="EME25856">
    <property type="protein sequence ID" value="EME25856"/>
    <property type="gene ID" value="Gasu_64820"/>
</dbReference>
<dbReference type="PANTHER" id="PTHR21646">
    <property type="entry name" value="UBIQUITIN CARBOXYL-TERMINAL HYDROLASE"/>
    <property type="match status" value="1"/>
</dbReference>
<dbReference type="PANTHER" id="PTHR21646:SF16">
    <property type="entry name" value="U4_U6.U5 TRI-SNRNP-ASSOCIATED PROTEIN 2"/>
    <property type="match status" value="1"/>
</dbReference>
<dbReference type="PROSITE" id="PS50235">
    <property type="entry name" value="USP_3"/>
    <property type="match status" value="1"/>
</dbReference>
<dbReference type="eggNOG" id="KOG2026">
    <property type="taxonomic scope" value="Eukaryota"/>
</dbReference>
<dbReference type="EMBL" id="KB454761">
    <property type="protein sequence ID" value="EME25856.1"/>
    <property type="molecule type" value="Genomic_DNA"/>
</dbReference>
<dbReference type="AlphaFoldDB" id="M2VRY9"/>
<dbReference type="InterPro" id="IPR050185">
    <property type="entry name" value="Ub_carboxyl-term_hydrolase"/>
</dbReference>
<dbReference type="SUPFAM" id="SSF54001">
    <property type="entry name" value="Cysteine proteinases"/>
    <property type="match status" value="1"/>
</dbReference>
<dbReference type="Pfam" id="PF00443">
    <property type="entry name" value="UCH"/>
    <property type="match status" value="1"/>
</dbReference>
<dbReference type="OrthoDB" id="10263353at2759"/>